<dbReference type="Proteomes" id="UP001108240">
    <property type="component" value="Unplaced"/>
</dbReference>
<feature type="region of interest" description="Disordered" evidence="1">
    <location>
        <begin position="1"/>
        <end position="39"/>
    </location>
</feature>
<dbReference type="Ensembl" id="ENSCCRT00000126692.1">
    <property type="protein sequence ID" value="ENSCCRP00000104373.1"/>
    <property type="gene ID" value="ENSCCRG00000079393.1"/>
</dbReference>
<dbReference type="AlphaFoldDB" id="A0A9J7XBM6"/>
<dbReference type="GeneTree" id="ENSGT01040000244451"/>
<name>A0A9J7XBM6_CYPCA</name>
<reference evidence="2" key="1">
    <citation type="submission" date="2025-08" db="UniProtKB">
        <authorList>
            <consortium name="Ensembl"/>
        </authorList>
    </citation>
    <scope>IDENTIFICATION</scope>
</reference>
<accession>A0A9J7XBM6</accession>
<organism evidence="2 3">
    <name type="scientific">Cyprinus carpio carpio</name>
    <dbReference type="NCBI Taxonomy" id="630221"/>
    <lineage>
        <taxon>Eukaryota</taxon>
        <taxon>Metazoa</taxon>
        <taxon>Chordata</taxon>
        <taxon>Craniata</taxon>
        <taxon>Vertebrata</taxon>
        <taxon>Euteleostomi</taxon>
        <taxon>Actinopterygii</taxon>
        <taxon>Neopterygii</taxon>
        <taxon>Teleostei</taxon>
        <taxon>Ostariophysi</taxon>
        <taxon>Cypriniformes</taxon>
        <taxon>Cyprinidae</taxon>
        <taxon>Cyprininae</taxon>
        <taxon>Cyprinus</taxon>
    </lineage>
</organism>
<evidence type="ECO:0000313" key="2">
    <source>
        <dbReference type="Ensembl" id="ENSCCRP00000104373.1"/>
    </source>
</evidence>
<evidence type="ECO:0000313" key="3">
    <source>
        <dbReference type="Proteomes" id="UP001108240"/>
    </source>
</evidence>
<protein>
    <submittedName>
        <fullName evidence="2">Uncharacterized protein</fullName>
    </submittedName>
</protein>
<feature type="region of interest" description="Disordered" evidence="1">
    <location>
        <begin position="51"/>
        <end position="213"/>
    </location>
</feature>
<sequence>TPPEPRRFPGRGPLSRDEPIPGCPALHKEKRTLPGAPASFSGFVCVTALGASRRPSPPLRVLGSEPDSLSIGRGRRRPSPLPSERRSRSEPYPGKVHRPGLRPPARGVDESLTGARSGTPRPRDLKLGPLVEPVGPSRTPPPPSRYPAWGPGTAPPNVRKFDRPYLGDAESQELETRKVYRPRGPLSDAASPEPVDPMVGGESAPQRRKVPKL</sequence>
<proteinExistence type="predicted"/>
<evidence type="ECO:0000256" key="1">
    <source>
        <dbReference type="SAM" id="MobiDB-lite"/>
    </source>
</evidence>
<keyword evidence="3" id="KW-1185">Reference proteome</keyword>
<reference evidence="2" key="2">
    <citation type="submission" date="2025-09" db="UniProtKB">
        <authorList>
            <consortium name="Ensembl"/>
        </authorList>
    </citation>
    <scope>IDENTIFICATION</scope>
</reference>